<organism evidence="3">
    <name type="scientific">Physcomitrium patens</name>
    <name type="common">Spreading-leaved earth moss</name>
    <name type="synonym">Physcomitrella patens</name>
    <dbReference type="NCBI Taxonomy" id="3218"/>
    <lineage>
        <taxon>Eukaryota</taxon>
        <taxon>Viridiplantae</taxon>
        <taxon>Streptophyta</taxon>
        <taxon>Embryophyta</taxon>
        <taxon>Bryophyta</taxon>
        <taxon>Bryophytina</taxon>
        <taxon>Bryopsida</taxon>
        <taxon>Funariidae</taxon>
        <taxon>Funariales</taxon>
        <taxon>Funariaceae</taxon>
        <taxon>Physcomitrium</taxon>
    </lineage>
</organism>
<accession>A0A2K1IFG4</accession>
<name>A0A2K1IFG4_PHYPA</name>
<feature type="compositionally biased region" description="Basic and acidic residues" evidence="1">
    <location>
        <begin position="32"/>
        <end position="41"/>
    </location>
</feature>
<dbReference type="Proteomes" id="UP000006727">
    <property type="component" value="Chromosome 24"/>
</dbReference>
<dbReference type="AlphaFoldDB" id="A0A2K1IFG4"/>
<feature type="region of interest" description="Disordered" evidence="1">
    <location>
        <begin position="27"/>
        <end position="55"/>
    </location>
</feature>
<feature type="signal peptide" evidence="2">
    <location>
        <begin position="1"/>
        <end position="22"/>
    </location>
</feature>
<keyword evidence="5" id="KW-1185">Reference proteome</keyword>
<evidence type="ECO:0000313" key="4">
    <source>
        <dbReference type="EnsemblPlants" id="PAC:32910681.CDS.1"/>
    </source>
</evidence>
<dbReference type="Gramene" id="Pp3c24_4310V3.2">
    <property type="protein sequence ID" value="PAC:32910682.CDS.1"/>
    <property type="gene ID" value="Pp3c24_4310"/>
</dbReference>
<reference evidence="3 5" key="1">
    <citation type="journal article" date="2008" name="Science">
        <title>The Physcomitrella genome reveals evolutionary insights into the conquest of land by plants.</title>
        <authorList>
            <person name="Rensing S."/>
            <person name="Lang D."/>
            <person name="Zimmer A."/>
            <person name="Terry A."/>
            <person name="Salamov A."/>
            <person name="Shapiro H."/>
            <person name="Nishiyama T."/>
            <person name="Perroud P.-F."/>
            <person name="Lindquist E."/>
            <person name="Kamisugi Y."/>
            <person name="Tanahashi T."/>
            <person name="Sakakibara K."/>
            <person name="Fujita T."/>
            <person name="Oishi K."/>
            <person name="Shin-I T."/>
            <person name="Kuroki Y."/>
            <person name="Toyoda A."/>
            <person name="Suzuki Y."/>
            <person name="Hashimoto A."/>
            <person name="Yamaguchi K."/>
            <person name="Sugano A."/>
            <person name="Kohara Y."/>
            <person name="Fujiyama A."/>
            <person name="Anterola A."/>
            <person name="Aoki S."/>
            <person name="Ashton N."/>
            <person name="Barbazuk W.B."/>
            <person name="Barker E."/>
            <person name="Bennetzen J."/>
            <person name="Bezanilla M."/>
            <person name="Blankenship R."/>
            <person name="Cho S.H."/>
            <person name="Dutcher S."/>
            <person name="Estelle M."/>
            <person name="Fawcett J.A."/>
            <person name="Gundlach H."/>
            <person name="Hanada K."/>
            <person name="Heyl A."/>
            <person name="Hicks K.A."/>
            <person name="Hugh J."/>
            <person name="Lohr M."/>
            <person name="Mayer K."/>
            <person name="Melkozernov A."/>
            <person name="Murata T."/>
            <person name="Nelson D."/>
            <person name="Pils B."/>
            <person name="Prigge M."/>
            <person name="Reiss B."/>
            <person name="Renner T."/>
            <person name="Rombauts S."/>
            <person name="Rushton P."/>
            <person name="Sanderfoot A."/>
            <person name="Schween G."/>
            <person name="Shiu S.-H."/>
            <person name="Stueber K."/>
            <person name="Theodoulou F.L."/>
            <person name="Tu H."/>
            <person name="Van de Peer Y."/>
            <person name="Verrier P.J."/>
            <person name="Waters E."/>
            <person name="Wood A."/>
            <person name="Yang L."/>
            <person name="Cove D."/>
            <person name="Cuming A."/>
            <person name="Hasebe M."/>
            <person name="Lucas S."/>
            <person name="Mishler D.B."/>
            <person name="Reski R."/>
            <person name="Grigoriev I."/>
            <person name="Quatrano R.S."/>
            <person name="Boore J.L."/>
        </authorList>
    </citation>
    <scope>NUCLEOTIDE SEQUENCE [LARGE SCALE GENOMIC DNA]</scope>
    <source>
        <strain evidence="4 5">cv. Gransden 2004</strain>
    </source>
</reference>
<dbReference type="EnsemblPlants" id="Pp3c24_4310V3.1">
    <property type="protein sequence ID" value="PAC:32910681.CDS.1"/>
    <property type="gene ID" value="Pp3c24_4310"/>
</dbReference>
<evidence type="ECO:0000256" key="2">
    <source>
        <dbReference type="SAM" id="SignalP"/>
    </source>
</evidence>
<dbReference type="Gramene" id="Pp3c24_4310V3.1">
    <property type="protein sequence ID" value="PAC:32910681.CDS.1"/>
    <property type="gene ID" value="Pp3c24_4310"/>
</dbReference>
<reference evidence="4" key="3">
    <citation type="submission" date="2020-12" db="UniProtKB">
        <authorList>
            <consortium name="EnsemblPlants"/>
        </authorList>
    </citation>
    <scope>IDENTIFICATION</scope>
</reference>
<evidence type="ECO:0000313" key="5">
    <source>
        <dbReference type="Proteomes" id="UP000006727"/>
    </source>
</evidence>
<dbReference type="PaxDb" id="3218-PP1S18_64V6.1"/>
<feature type="chain" id="PRO_5036318870" evidence="2">
    <location>
        <begin position="23"/>
        <end position="118"/>
    </location>
</feature>
<gene>
    <name evidence="3" type="ORF">PHYPA_028607</name>
</gene>
<dbReference type="EMBL" id="ABEU02000024">
    <property type="protein sequence ID" value="PNR28015.1"/>
    <property type="molecule type" value="Genomic_DNA"/>
</dbReference>
<dbReference type="InParanoid" id="A0A2K1IFG4"/>
<protein>
    <submittedName>
        <fullName evidence="3 4">Uncharacterized protein</fullName>
    </submittedName>
</protein>
<sequence>MSGAGLHHWILLFSLLYPDVSNDSVSKLRQRTRTDTPEGKDVSSPVSSPFVSESPTSHVLTSRVQPQQQEVQHQAMWTKSNPRLDFTMVHGLMVAALVGAVQDRFMALLRCVARFRPP</sequence>
<evidence type="ECO:0000256" key="1">
    <source>
        <dbReference type="SAM" id="MobiDB-lite"/>
    </source>
</evidence>
<reference evidence="3 5" key="2">
    <citation type="journal article" date="2018" name="Plant J.">
        <title>The Physcomitrella patens chromosome-scale assembly reveals moss genome structure and evolution.</title>
        <authorList>
            <person name="Lang D."/>
            <person name="Ullrich K.K."/>
            <person name="Murat F."/>
            <person name="Fuchs J."/>
            <person name="Jenkins J."/>
            <person name="Haas F.B."/>
            <person name="Piednoel M."/>
            <person name="Gundlach H."/>
            <person name="Van Bel M."/>
            <person name="Meyberg R."/>
            <person name="Vives C."/>
            <person name="Morata J."/>
            <person name="Symeonidi A."/>
            <person name="Hiss M."/>
            <person name="Muchero W."/>
            <person name="Kamisugi Y."/>
            <person name="Saleh O."/>
            <person name="Blanc G."/>
            <person name="Decker E.L."/>
            <person name="van Gessel N."/>
            <person name="Grimwood J."/>
            <person name="Hayes R.D."/>
            <person name="Graham S.W."/>
            <person name="Gunter L.E."/>
            <person name="McDaniel S.F."/>
            <person name="Hoernstein S.N.W."/>
            <person name="Larsson A."/>
            <person name="Li F.W."/>
            <person name="Perroud P.F."/>
            <person name="Phillips J."/>
            <person name="Ranjan P."/>
            <person name="Rokshar D.S."/>
            <person name="Rothfels C.J."/>
            <person name="Schneider L."/>
            <person name="Shu S."/>
            <person name="Stevenson D.W."/>
            <person name="Thummler F."/>
            <person name="Tillich M."/>
            <person name="Villarreal Aguilar J.C."/>
            <person name="Widiez T."/>
            <person name="Wong G.K."/>
            <person name="Wymore A."/>
            <person name="Zhang Y."/>
            <person name="Zimmer A.D."/>
            <person name="Quatrano R.S."/>
            <person name="Mayer K.F.X."/>
            <person name="Goodstein D."/>
            <person name="Casacuberta J.M."/>
            <person name="Vandepoele K."/>
            <person name="Reski R."/>
            <person name="Cuming A.C."/>
            <person name="Tuskan G.A."/>
            <person name="Maumus F."/>
            <person name="Salse J."/>
            <person name="Schmutz J."/>
            <person name="Rensing S.A."/>
        </authorList>
    </citation>
    <scope>NUCLEOTIDE SEQUENCE [LARGE SCALE GENOMIC DNA]</scope>
    <source>
        <strain evidence="4 5">cv. Gransden 2004</strain>
    </source>
</reference>
<dbReference type="EnsemblPlants" id="Pp3c24_4310V3.2">
    <property type="protein sequence ID" value="PAC:32910682.CDS.1"/>
    <property type="gene ID" value="Pp3c24_4310"/>
</dbReference>
<evidence type="ECO:0000313" key="3">
    <source>
        <dbReference type="EMBL" id="PNR28015.1"/>
    </source>
</evidence>
<feature type="compositionally biased region" description="Low complexity" evidence="1">
    <location>
        <begin position="42"/>
        <end position="55"/>
    </location>
</feature>
<proteinExistence type="predicted"/>
<keyword evidence="2" id="KW-0732">Signal</keyword>